<protein>
    <submittedName>
        <fullName evidence="2">Uncharacterized protein</fullName>
    </submittedName>
</protein>
<dbReference type="EMBL" id="BEGY01000101">
    <property type="protein sequence ID" value="GAX83542.1"/>
    <property type="molecule type" value="Genomic_DNA"/>
</dbReference>
<evidence type="ECO:0000256" key="1">
    <source>
        <dbReference type="SAM" id="Coils"/>
    </source>
</evidence>
<evidence type="ECO:0000313" key="3">
    <source>
        <dbReference type="Proteomes" id="UP000232323"/>
    </source>
</evidence>
<gene>
    <name evidence="2" type="ORF">CEUSTIGMA_g10967.t1</name>
</gene>
<feature type="coiled-coil region" evidence="1">
    <location>
        <begin position="41"/>
        <end position="103"/>
    </location>
</feature>
<keyword evidence="1" id="KW-0175">Coiled coil</keyword>
<dbReference type="AlphaFoldDB" id="A0A250XKX1"/>
<dbReference type="Proteomes" id="UP000232323">
    <property type="component" value="Unassembled WGS sequence"/>
</dbReference>
<keyword evidence="3" id="KW-1185">Reference proteome</keyword>
<reference evidence="2 3" key="1">
    <citation type="submission" date="2017-08" db="EMBL/GenBank/DDBJ databases">
        <title>Acidophilic green algal genome provides insights into adaptation to an acidic environment.</title>
        <authorList>
            <person name="Hirooka S."/>
            <person name="Hirose Y."/>
            <person name="Kanesaki Y."/>
            <person name="Higuchi S."/>
            <person name="Fujiwara T."/>
            <person name="Onuma R."/>
            <person name="Era A."/>
            <person name="Ohbayashi R."/>
            <person name="Uzuka A."/>
            <person name="Nozaki H."/>
            <person name="Yoshikawa H."/>
            <person name="Miyagishima S.Y."/>
        </authorList>
    </citation>
    <scope>NUCLEOTIDE SEQUENCE [LARGE SCALE GENOMIC DNA]</scope>
    <source>
        <strain evidence="2 3">NIES-2499</strain>
    </source>
</reference>
<evidence type="ECO:0000313" key="2">
    <source>
        <dbReference type="EMBL" id="GAX83542.1"/>
    </source>
</evidence>
<sequence>MGHVTANSQVSDMRALEMGISAIFCQDEDEKWSSRVSSRDLHELKVELEMLKNRVKTIEINAANAVDRAKVAEANAANAVDRAKVAEANAANAVDRAKVAEANAANANATSYAALCIVAGGEAELSKEFRAVLNKITTSAKGQHVRKLIELVVKGDSVLSILLNGVVAVSEKAILEILHNWLLNLTVQYLDQRHRGRHTGRGPTDGRLTWSGEDGYLKEIFLKHHRTYPALIGCNEEYFIRKLNLIIKIRNVAVHPQSSAHQLADEVVREYLDVVFPILLAGFQQLYGKDAQVISDVKLCYLLLGGVEVELLSL</sequence>
<organism evidence="2 3">
    <name type="scientific">Chlamydomonas eustigma</name>
    <dbReference type="NCBI Taxonomy" id="1157962"/>
    <lineage>
        <taxon>Eukaryota</taxon>
        <taxon>Viridiplantae</taxon>
        <taxon>Chlorophyta</taxon>
        <taxon>core chlorophytes</taxon>
        <taxon>Chlorophyceae</taxon>
        <taxon>CS clade</taxon>
        <taxon>Chlamydomonadales</taxon>
        <taxon>Chlamydomonadaceae</taxon>
        <taxon>Chlamydomonas</taxon>
    </lineage>
</organism>
<accession>A0A250XKX1</accession>
<name>A0A250XKX1_9CHLO</name>
<comment type="caution">
    <text evidence="2">The sequence shown here is derived from an EMBL/GenBank/DDBJ whole genome shotgun (WGS) entry which is preliminary data.</text>
</comment>
<proteinExistence type="predicted"/>